<keyword evidence="2" id="KW-1185">Reference proteome</keyword>
<organism evidence="1 2">
    <name type="scientific">Rhodanobacter denitrificans</name>
    <dbReference type="NCBI Taxonomy" id="666685"/>
    <lineage>
        <taxon>Bacteria</taxon>
        <taxon>Pseudomonadati</taxon>
        <taxon>Pseudomonadota</taxon>
        <taxon>Gammaproteobacteria</taxon>
        <taxon>Lysobacterales</taxon>
        <taxon>Rhodanobacteraceae</taxon>
        <taxon>Rhodanobacter</taxon>
    </lineage>
</organism>
<dbReference type="EMBL" id="CP003470">
    <property type="protein sequence ID" value="AGG89078.1"/>
    <property type="molecule type" value="Genomic_DNA"/>
</dbReference>
<gene>
    <name evidence="1" type="ORF">R2APBS1_1955</name>
</gene>
<dbReference type="Proteomes" id="UP000011859">
    <property type="component" value="Chromosome"/>
</dbReference>
<protein>
    <submittedName>
        <fullName evidence="1">Uncharacterized protein</fullName>
    </submittedName>
</protein>
<dbReference type="KEGG" id="rhd:R2APBS1_1955"/>
<evidence type="ECO:0000313" key="2">
    <source>
        <dbReference type="Proteomes" id="UP000011859"/>
    </source>
</evidence>
<sequence length="141" mass="15732">MAGPVAPPMNTSPITARDRELMAMPTMADQLPVAFEDGTCWQGICGSCNGCGCPIPEADTHGALWRPLPHVVELDCVGICRACRLLTRFRLRLHPGRRLSWLTAHGWMHAQAPLPLRARLRGLAKAILRFFHQRHRPKDLP</sequence>
<dbReference type="HOGENOM" id="CLU_1823818_0_0_6"/>
<dbReference type="STRING" id="666685.R2APBS1_1955"/>
<reference evidence="1 2" key="1">
    <citation type="submission" date="2012-04" db="EMBL/GenBank/DDBJ databases">
        <title>Complete genome of Rhodanobacter sp. 2APBS1.</title>
        <authorList>
            <consortium name="US DOE Joint Genome Institute"/>
            <person name="Huntemann M."/>
            <person name="Wei C.-L."/>
            <person name="Han J."/>
            <person name="Detter J.C."/>
            <person name="Han C."/>
            <person name="Tapia R."/>
            <person name="Munk A.C.C."/>
            <person name="Chen A."/>
            <person name="Krypides N."/>
            <person name="Mavromatis K."/>
            <person name="Markowitz V."/>
            <person name="Szeto E."/>
            <person name="Ivanova N."/>
            <person name="Mikhailova N."/>
            <person name="Ovchinnikova G."/>
            <person name="Pagani I."/>
            <person name="Pati A."/>
            <person name="Goodwin L."/>
            <person name="Peters L."/>
            <person name="Pitluck S."/>
            <person name="Woyke T."/>
            <person name="Prakash O."/>
            <person name="Elkins J."/>
            <person name="Brown S."/>
            <person name="Palumbo A."/>
            <person name="Hemme C."/>
            <person name="Zhou J."/>
            <person name="Watson D."/>
            <person name="Jardine P."/>
            <person name="Kostka J."/>
            <person name="Green S."/>
        </authorList>
    </citation>
    <scope>NUCLEOTIDE SEQUENCE [LARGE SCALE GENOMIC DNA]</scope>
    <source>
        <strain evidence="1 2">2APBS1</strain>
    </source>
</reference>
<name>M4NHF6_9GAMM</name>
<accession>M4NHF6</accession>
<evidence type="ECO:0000313" key="1">
    <source>
        <dbReference type="EMBL" id="AGG89078.1"/>
    </source>
</evidence>
<proteinExistence type="predicted"/>
<dbReference type="AlphaFoldDB" id="M4NHF6"/>